<feature type="domain" description="USP" evidence="7">
    <location>
        <begin position="228"/>
        <end position="542"/>
    </location>
</feature>
<dbReference type="SUPFAM" id="SSF54001">
    <property type="entry name" value="Cysteine proteinases"/>
    <property type="match status" value="1"/>
</dbReference>
<dbReference type="InterPro" id="IPR050164">
    <property type="entry name" value="Peptidase_C19"/>
</dbReference>
<comment type="similarity">
    <text evidence="5">Belongs to the peptidase C19 family.</text>
</comment>
<dbReference type="OrthoDB" id="289038at2759"/>
<reference evidence="9" key="2">
    <citation type="submission" date="2021-10" db="EMBL/GenBank/DDBJ databases">
        <title>Phylogenomics reveals ancestral predisposition of the termite-cultivated fungus Termitomyces towards a domesticated lifestyle.</title>
        <authorList>
            <person name="Auxier B."/>
            <person name="Grum-Grzhimaylo A."/>
            <person name="Cardenas M.E."/>
            <person name="Lodge J.D."/>
            <person name="Laessoe T."/>
            <person name="Pedersen O."/>
            <person name="Smith M.E."/>
            <person name="Kuyper T.W."/>
            <person name="Franco-Molano E.A."/>
            <person name="Baroni T.J."/>
            <person name="Aanen D.K."/>
        </authorList>
    </citation>
    <scope>NUCLEOTIDE SEQUENCE</scope>
    <source>
        <strain evidence="9">D49</strain>
    </source>
</reference>
<dbReference type="InterPro" id="IPR018200">
    <property type="entry name" value="USP_CS"/>
</dbReference>
<dbReference type="PROSITE" id="PS50235">
    <property type="entry name" value="USP_3"/>
    <property type="match status" value="1"/>
</dbReference>
<dbReference type="Pfam" id="PF02148">
    <property type="entry name" value="zf-UBP"/>
    <property type="match status" value="1"/>
</dbReference>
<protein>
    <recommendedName>
        <fullName evidence="5">Ubiquitin carboxyl-terminal hydrolase</fullName>
        <ecNumber evidence="5">3.4.19.12</ecNumber>
    </recommendedName>
</protein>
<comment type="catalytic activity">
    <reaction evidence="5">
        <text>Thiol-dependent hydrolysis of ester, thioester, amide, peptide and isopeptide bonds formed by the C-terminal Gly of ubiquitin (a 76-residue protein attached to proteins as an intracellular targeting signal).</text>
        <dbReference type="EC" id="3.4.19.12"/>
    </reaction>
</comment>
<dbReference type="GO" id="GO:0005829">
    <property type="term" value="C:cytosol"/>
    <property type="evidence" value="ECO:0007669"/>
    <property type="project" value="TreeGrafter"/>
</dbReference>
<dbReference type="GO" id="GO:0016579">
    <property type="term" value="P:protein deubiquitination"/>
    <property type="evidence" value="ECO:0007669"/>
    <property type="project" value="InterPro"/>
</dbReference>
<dbReference type="EMBL" id="JABCKI010005960">
    <property type="protein sequence ID" value="KAG5636226.1"/>
    <property type="molecule type" value="Genomic_DNA"/>
</dbReference>
<evidence type="ECO:0000256" key="1">
    <source>
        <dbReference type="ARBA" id="ARBA00022723"/>
    </source>
</evidence>
<dbReference type="GO" id="GO:0004843">
    <property type="term" value="F:cysteine-type deubiquitinase activity"/>
    <property type="evidence" value="ECO:0007669"/>
    <property type="project" value="UniProtKB-UniRule"/>
</dbReference>
<keyword evidence="3" id="KW-0862">Zinc</keyword>
<dbReference type="Pfam" id="PF00443">
    <property type="entry name" value="UCH"/>
    <property type="match status" value="1"/>
</dbReference>
<reference evidence="9" key="1">
    <citation type="submission" date="2021-02" db="EMBL/GenBank/DDBJ databases">
        <authorList>
            <person name="Nieuwenhuis M."/>
            <person name="Van De Peppel L.J.J."/>
        </authorList>
    </citation>
    <scope>NUCLEOTIDE SEQUENCE</scope>
    <source>
        <strain evidence="9">D49</strain>
    </source>
</reference>
<dbReference type="GO" id="GO:0008270">
    <property type="term" value="F:zinc ion binding"/>
    <property type="evidence" value="ECO:0007669"/>
    <property type="project" value="UniProtKB-KW"/>
</dbReference>
<dbReference type="PANTHER" id="PTHR24006">
    <property type="entry name" value="UBIQUITIN CARBOXYL-TERMINAL HYDROLASE"/>
    <property type="match status" value="1"/>
</dbReference>
<dbReference type="PROSITE" id="PS00972">
    <property type="entry name" value="USP_1"/>
    <property type="match status" value="1"/>
</dbReference>
<keyword evidence="1" id="KW-0479">Metal-binding</keyword>
<keyword evidence="10" id="KW-1185">Reference proteome</keyword>
<dbReference type="GO" id="GO:0005634">
    <property type="term" value="C:nucleus"/>
    <property type="evidence" value="ECO:0007669"/>
    <property type="project" value="TreeGrafter"/>
</dbReference>
<evidence type="ECO:0000313" key="9">
    <source>
        <dbReference type="EMBL" id="KAG5636226.1"/>
    </source>
</evidence>
<keyword evidence="6" id="KW-0175">Coiled coil</keyword>
<evidence type="ECO:0000313" key="10">
    <source>
        <dbReference type="Proteomes" id="UP000717328"/>
    </source>
</evidence>
<dbReference type="InterPro" id="IPR028889">
    <property type="entry name" value="USP"/>
</dbReference>
<dbReference type="PROSITE" id="PS50271">
    <property type="entry name" value="ZF_UBP"/>
    <property type="match status" value="1"/>
</dbReference>
<evidence type="ECO:0000256" key="2">
    <source>
        <dbReference type="ARBA" id="ARBA00022771"/>
    </source>
</evidence>
<dbReference type="InterPro" id="IPR001394">
    <property type="entry name" value="Peptidase_C19_UCH"/>
</dbReference>
<feature type="coiled-coil region" evidence="6">
    <location>
        <begin position="556"/>
        <end position="583"/>
    </location>
</feature>
<dbReference type="InterPro" id="IPR013083">
    <property type="entry name" value="Znf_RING/FYVE/PHD"/>
</dbReference>
<dbReference type="AlphaFoldDB" id="A0A9P7K5W8"/>
<sequence length="588" mass="66656">MARRGRDDKFKLGQRMGFVTPVTHPLQLNLSPGLRASALVLCITPVLTSGRSWKYLAGLLKKHTYTQYYYNRANASRDINMTGHCSHIAFISGESDEAKQILEKFKIVVRWSVNRYQIPKNTAKRRRISSPSCGCWTGGHVTQHLEEEEHGFCIDAKTGSVFCLQCNDFIFDTTLHEVYLSALISAEERQTKFQVSKKPREAFKPWVPTEKDLAALEGAVTIPCQGRRGLLNLGQTCFLNVVLQCFAHNPLLRNYFLGDKHNWRQCKSENCTCCEMDKLFSEIYSEDSTPFGPISFLATTWRASAELSGYAQQDAHEFFISALNQIHTTSRGSTNVSCNCIIHSTFAGQLQSDVKCERCSNVTSTVDPMLDISLELKGNSENTLAACLRRFTQPEKLGAKEYSCAKCGKGSQEASKRLSIRKLPPVLSFQFKRFEHKTSDKNSARKIEVPIRFPASVNMAPYTTLGMTKPEKETVAHTGPDGMYEYDLFAVINHEGKLNNGHYTNYARYQDEWCRFDDDKVIPSNLGACLNSAAYMCFYVKRHLDYKPHMTPTYILARETEAVREKELEREKEAARMKEVDDDLLGMI</sequence>
<organism evidence="9 10">
    <name type="scientific">Sphagnurus paluster</name>
    <dbReference type="NCBI Taxonomy" id="117069"/>
    <lineage>
        <taxon>Eukaryota</taxon>
        <taxon>Fungi</taxon>
        <taxon>Dikarya</taxon>
        <taxon>Basidiomycota</taxon>
        <taxon>Agaricomycotina</taxon>
        <taxon>Agaricomycetes</taxon>
        <taxon>Agaricomycetidae</taxon>
        <taxon>Agaricales</taxon>
        <taxon>Tricholomatineae</taxon>
        <taxon>Lyophyllaceae</taxon>
        <taxon>Sphagnurus</taxon>
    </lineage>
</organism>
<keyword evidence="2 4" id="KW-0863">Zinc-finger</keyword>
<dbReference type="InterPro" id="IPR001607">
    <property type="entry name" value="Znf_UBP"/>
</dbReference>
<dbReference type="Gene3D" id="3.90.70.10">
    <property type="entry name" value="Cysteine proteinases"/>
    <property type="match status" value="1"/>
</dbReference>
<evidence type="ECO:0000256" key="5">
    <source>
        <dbReference type="RuleBase" id="RU366025"/>
    </source>
</evidence>
<dbReference type="EC" id="3.4.19.12" evidence="5"/>
<keyword evidence="5" id="KW-0833">Ubl conjugation pathway</keyword>
<accession>A0A9P7K5W8</accession>
<dbReference type="InterPro" id="IPR038765">
    <property type="entry name" value="Papain-like_cys_pep_sf"/>
</dbReference>
<comment type="caution">
    <text evidence="9">The sequence shown here is derived from an EMBL/GenBank/DDBJ whole genome shotgun (WGS) entry which is preliminary data.</text>
</comment>
<evidence type="ECO:0000256" key="4">
    <source>
        <dbReference type="PROSITE-ProRule" id="PRU00502"/>
    </source>
</evidence>
<dbReference type="Gene3D" id="3.30.40.10">
    <property type="entry name" value="Zinc/RING finger domain, C3HC4 (zinc finger)"/>
    <property type="match status" value="1"/>
</dbReference>
<proteinExistence type="inferred from homology"/>
<evidence type="ECO:0000256" key="3">
    <source>
        <dbReference type="ARBA" id="ARBA00022833"/>
    </source>
</evidence>
<name>A0A9P7K5W8_9AGAR</name>
<dbReference type="PANTHER" id="PTHR24006:SF937">
    <property type="entry name" value="UBIQUITIN CARBOXYL-TERMINAL HYDROLASE"/>
    <property type="match status" value="1"/>
</dbReference>
<dbReference type="PROSITE" id="PS00973">
    <property type="entry name" value="USP_2"/>
    <property type="match status" value="1"/>
</dbReference>
<keyword evidence="5" id="KW-0378">Hydrolase</keyword>
<feature type="domain" description="UBP-type" evidence="8">
    <location>
        <begin position="83"/>
        <end position="190"/>
    </location>
</feature>
<evidence type="ECO:0000259" key="8">
    <source>
        <dbReference type="PROSITE" id="PS50271"/>
    </source>
</evidence>
<evidence type="ECO:0000259" key="7">
    <source>
        <dbReference type="PROSITE" id="PS50235"/>
    </source>
</evidence>
<keyword evidence="5" id="KW-0788">Thiol protease</keyword>
<dbReference type="Proteomes" id="UP000717328">
    <property type="component" value="Unassembled WGS sequence"/>
</dbReference>
<gene>
    <name evidence="9" type="ORF">H0H81_008733</name>
</gene>
<dbReference type="SUPFAM" id="SSF57850">
    <property type="entry name" value="RING/U-box"/>
    <property type="match status" value="1"/>
</dbReference>
<dbReference type="GO" id="GO:0006508">
    <property type="term" value="P:proteolysis"/>
    <property type="evidence" value="ECO:0007669"/>
    <property type="project" value="UniProtKB-KW"/>
</dbReference>
<keyword evidence="5" id="KW-0645">Protease</keyword>
<evidence type="ECO:0000256" key="6">
    <source>
        <dbReference type="SAM" id="Coils"/>
    </source>
</evidence>